<name>L7VNP7_THES1</name>
<organism evidence="1 2">
    <name type="scientific">Thermoclostridium stercorarium (strain ATCC 35414 / DSM 8532 / NCIMB 11754)</name>
    <name type="common">Clostridium stercorarium</name>
    <dbReference type="NCBI Taxonomy" id="1121335"/>
    <lineage>
        <taxon>Bacteria</taxon>
        <taxon>Bacillati</taxon>
        <taxon>Bacillota</taxon>
        <taxon>Clostridia</taxon>
        <taxon>Eubacteriales</taxon>
        <taxon>Oscillospiraceae</taxon>
        <taxon>Thermoclostridium</taxon>
    </lineage>
</organism>
<gene>
    <name evidence="1" type="ordered locus">Cst_c01020</name>
</gene>
<dbReference type="AlphaFoldDB" id="L7VNP7"/>
<reference evidence="1 2" key="1">
    <citation type="journal article" date="2013" name="Genome Announc.">
        <title>Complete genome sequence of Clostridium stercorarium subsp. stercorarium strain DSM 8532, a thermophilic degrader of plant cell wall fibers.</title>
        <authorList>
            <person name="Poehlein A."/>
            <person name="Zverlov V.V."/>
            <person name="Daniel R."/>
            <person name="Schwarz W.H."/>
            <person name="Liebl W."/>
        </authorList>
    </citation>
    <scope>NUCLEOTIDE SEQUENCE [LARGE SCALE GENOMIC DNA]</scope>
    <source>
        <strain evidence="2">ATCC 35414 / DSM 8532 / NCIMB 11754</strain>
    </source>
</reference>
<evidence type="ECO:0000313" key="1">
    <source>
        <dbReference type="EMBL" id="AGC67133.1"/>
    </source>
</evidence>
<evidence type="ECO:0000313" key="2">
    <source>
        <dbReference type="Proteomes" id="UP000011220"/>
    </source>
</evidence>
<proteinExistence type="predicted"/>
<protein>
    <submittedName>
        <fullName evidence="1">S-layer domain-containing protein</fullName>
    </submittedName>
</protein>
<sequence>MSAGPKKVRGVRPDFSKAGFFMAKYGEMTRRIRVVNCSYIDLK</sequence>
<dbReference type="PATRIC" id="fig|1121335.3.peg.98"/>
<dbReference type="EMBL" id="CP004044">
    <property type="protein sequence ID" value="AGC67133.1"/>
    <property type="molecule type" value="Genomic_DNA"/>
</dbReference>
<dbReference type="KEGG" id="css:Cst_c01020"/>
<dbReference type="STRING" id="1121335.Cst_c01020"/>
<accession>L7VNP7</accession>
<keyword evidence="2" id="KW-1185">Reference proteome</keyword>
<dbReference type="Proteomes" id="UP000011220">
    <property type="component" value="Chromosome"/>
</dbReference>